<accession>A0ABQ0J7N9</accession>
<keyword evidence="2" id="KW-1185">Reference proteome</keyword>
<gene>
    <name evidence="1" type="ORF">JCM19239_7379</name>
</gene>
<organism evidence="1 2">
    <name type="scientific">Vibrio variabilis</name>
    <dbReference type="NCBI Taxonomy" id="990271"/>
    <lineage>
        <taxon>Bacteria</taxon>
        <taxon>Pseudomonadati</taxon>
        <taxon>Pseudomonadota</taxon>
        <taxon>Gammaproteobacteria</taxon>
        <taxon>Vibrionales</taxon>
        <taxon>Vibrionaceae</taxon>
        <taxon>Vibrio</taxon>
    </lineage>
</organism>
<sequence>MPRLTVIAELESGLIEIVKTEIGILPNAKVKVLSLKGRELSEPAQLLLEFLVENTSFLRFDACDIPLNLPS</sequence>
<name>A0ABQ0J7N9_9VIBR</name>
<protein>
    <submittedName>
        <fullName evidence="1">Transcriptional regulator LysR family</fullName>
    </submittedName>
</protein>
<comment type="caution">
    <text evidence="1">The sequence shown here is derived from an EMBL/GenBank/DDBJ whole genome shotgun (WGS) entry which is preliminary data.</text>
</comment>
<reference evidence="2" key="1">
    <citation type="submission" date="2014-09" db="EMBL/GenBank/DDBJ databases">
        <title>Vibrio variabilis JCM 19239. (C206) whole genome shotgun sequence.</title>
        <authorList>
            <person name="Sawabe T."/>
            <person name="Meirelles P."/>
            <person name="Nakanishi M."/>
            <person name="Sayaka M."/>
            <person name="Hattori M."/>
            <person name="Ohkuma M."/>
        </authorList>
    </citation>
    <scope>NUCLEOTIDE SEQUENCE [LARGE SCALE GENOMIC DNA]</scope>
    <source>
        <strain evidence="2">JCM 19239</strain>
    </source>
</reference>
<proteinExistence type="predicted"/>
<evidence type="ECO:0000313" key="2">
    <source>
        <dbReference type="Proteomes" id="UP000029223"/>
    </source>
</evidence>
<dbReference type="EMBL" id="BBMS01000005">
    <property type="protein sequence ID" value="GAL24779.1"/>
    <property type="molecule type" value="Genomic_DNA"/>
</dbReference>
<dbReference type="Proteomes" id="UP000029223">
    <property type="component" value="Unassembled WGS sequence"/>
</dbReference>
<evidence type="ECO:0000313" key="1">
    <source>
        <dbReference type="EMBL" id="GAL24779.1"/>
    </source>
</evidence>